<feature type="region of interest" description="Disordered" evidence="1">
    <location>
        <begin position="381"/>
        <end position="421"/>
    </location>
</feature>
<organism evidence="2 3">
    <name type="scientific">Lottia gigantea</name>
    <name type="common">Giant owl limpet</name>
    <dbReference type="NCBI Taxonomy" id="225164"/>
    <lineage>
        <taxon>Eukaryota</taxon>
        <taxon>Metazoa</taxon>
        <taxon>Spiralia</taxon>
        <taxon>Lophotrochozoa</taxon>
        <taxon>Mollusca</taxon>
        <taxon>Gastropoda</taxon>
        <taxon>Patellogastropoda</taxon>
        <taxon>Lottioidea</taxon>
        <taxon>Lottiidae</taxon>
        <taxon>Lottia</taxon>
    </lineage>
</organism>
<gene>
    <name evidence="2" type="ORF">LOTGIDRAFT_153152</name>
</gene>
<dbReference type="GeneID" id="20235879"/>
<dbReference type="OrthoDB" id="6145309at2759"/>
<dbReference type="EMBL" id="KB201890">
    <property type="protein sequence ID" value="ESO93697.1"/>
    <property type="molecule type" value="Genomic_DNA"/>
</dbReference>
<keyword evidence="3" id="KW-1185">Reference proteome</keyword>
<dbReference type="AlphaFoldDB" id="V4AAA4"/>
<feature type="compositionally biased region" description="Low complexity" evidence="1">
    <location>
        <begin position="341"/>
        <end position="350"/>
    </location>
</feature>
<proteinExistence type="predicted"/>
<dbReference type="HOGENOM" id="CLU_652640_0_0_1"/>
<evidence type="ECO:0008006" key="4">
    <source>
        <dbReference type="Google" id="ProtNLM"/>
    </source>
</evidence>
<reference evidence="2 3" key="1">
    <citation type="journal article" date="2013" name="Nature">
        <title>Insights into bilaterian evolution from three spiralian genomes.</title>
        <authorList>
            <person name="Simakov O."/>
            <person name="Marletaz F."/>
            <person name="Cho S.J."/>
            <person name="Edsinger-Gonzales E."/>
            <person name="Havlak P."/>
            <person name="Hellsten U."/>
            <person name="Kuo D.H."/>
            <person name="Larsson T."/>
            <person name="Lv J."/>
            <person name="Arendt D."/>
            <person name="Savage R."/>
            <person name="Osoegawa K."/>
            <person name="de Jong P."/>
            <person name="Grimwood J."/>
            <person name="Chapman J.A."/>
            <person name="Shapiro H."/>
            <person name="Aerts A."/>
            <person name="Otillar R.P."/>
            <person name="Terry A.Y."/>
            <person name="Boore J.L."/>
            <person name="Grigoriev I.V."/>
            <person name="Lindberg D.R."/>
            <person name="Seaver E.C."/>
            <person name="Weisblat D.A."/>
            <person name="Putnam N.H."/>
            <person name="Rokhsar D.S."/>
        </authorList>
    </citation>
    <scope>NUCLEOTIDE SEQUENCE [LARGE SCALE GENOMIC DNA]</scope>
</reference>
<feature type="compositionally biased region" description="Polar residues" evidence="1">
    <location>
        <begin position="399"/>
        <end position="421"/>
    </location>
</feature>
<dbReference type="CTD" id="20235879"/>
<feature type="compositionally biased region" description="Pro residues" evidence="1">
    <location>
        <begin position="383"/>
        <end position="396"/>
    </location>
</feature>
<accession>V4AAA4</accession>
<dbReference type="PANTHER" id="PTHR35558:SF1">
    <property type="entry name" value="ENDONUCLEASE_EXONUCLEASE_PHOSPHATASE DOMAIN-CONTAINING PROTEIN"/>
    <property type="match status" value="1"/>
</dbReference>
<sequence length="421" mass="46610">MSREAIAFNLKLPGDPCSVDCFGYGGLLVDSDPHNRLYKACHRFTGQDIILLHIASNDLANGVPARKVVDDLLEFANAIHRRFNTKTMPKRKASEVDDVEENTAAHLLLNPVLAVNAAELFSSQSQTSGISNSYAQPKGLSISRHVSDLLKADIWADKFVNFALLLTGSFATQLALNITETEDDEPTLRISSAPKSKVLTFDQWHKAFGIFMGILLQKDPLCAQSLLAYSSLLSELFTSYGIKVVHFYDSQFWLLRQSGPYPWDQIHFDLWLRATTLHGPMANKTPPPSSHNPSISRSLSCFNFNSQLGCRRKRCKYSHVCSKCGYNHPVSRCYSNRQDGSSSSMSTSRSPNTNPILTSQMIGANNNFTLLNVNSFPVSASSIPPPMMTQPPPIPDPQAQSRYSFRKNNSSGKTSNPSKSK</sequence>
<protein>
    <recommendedName>
        <fullName evidence="4">C3H1-type domain-containing protein</fullName>
    </recommendedName>
</protein>
<dbReference type="RefSeq" id="XP_009055331.1">
    <property type="nucleotide sequence ID" value="XM_009057083.1"/>
</dbReference>
<evidence type="ECO:0000313" key="2">
    <source>
        <dbReference type="EMBL" id="ESO93697.1"/>
    </source>
</evidence>
<evidence type="ECO:0000256" key="1">
    <source>
        <dbReference type="SAM" id="MobiDB-lite"/>
    </source>
</evidence>
<dbReference type="OMA" id="IAHNELW"/>
<name>V4AAA4_LOTGI</name>
<evidence type="ECO:0000313" key="3">
    <source>
        <dbReference type="Proteomes" id="UP000030746"/>
    </source>
</evidence>
<dbReference type="Proteomes" id="UP000030746">
    <property type="component" value="Unassembled WGS sequence"/>
</dbReference>
<feature type="region of interest" description="Disordered" evidence="1">
    <location>
        <begin position="336"/>
        <end position="359"/>
    </location>
</feature>
<dbReference type="PANTHER" id="PTHR35558">
    <property type="entry name" value="SGNH_HYDRO DOMAIN-CONTAINING PROTEIN"/>
    <property type="match status" value="1"/>
</dbReference>
<dbReference type="KEGG" id="lgi:LOTGIDRAFT_153152"/>